<dbReference type="EMBL" id="CM007649">
    <property type="protein sequence ID" value="ONM36060.1"/>
    <property type="molecule type" value="Genomic_DNA"/>
</dbReference>
<proteinExistence type="predicted"/>
<gene>
    <name evidence="1" type="ORF">ZEAMMB73_Zm00001d042689</name>
</gene>
<evidence type="ECO:0000313" key="1">
    <source>
        <dbReference type="EMBL" id="ONM36060.1"/>
    </source>
</evidence>
<accession>A0A1D6N637</accession>
<protein>
    <submittedName>
        <fullName evidence="1">Uncharacterized protein</fullName>
    </submittedName>
</protein>
<sequence length="143" mass="15724">MQGHKNIVLATTPNGGHLAFFQDNWRRLWWVGATSEFLSALHDSSYMHRQKANDHVLLSSLDPPLIRVRMLILMEDGMVAAVTKDGPSNDGSPLNHAADEQLSNEAGGGQQNVVSALNHMKLHWSGKRQPCEPVNSKVMTSTA</sequence>
<reference evidence="1" key="1">
    <citation type="submission" date="2015-12" db="EMBL/GenBank/DDBJ databases">
        <title>Update maize B73 reference genome by single molecule sequencing technologies.</title>
        <authorList>
            <consortium name="Maize Genome Sequencing Project"/>
            <person name="Ware D."/>
        </authorList>
    </citation>
    <scope>NUCLEOTIDE SEQUENCE [LARGE SCALE GENOMIC DNA]</scope>
    <source>
        <tissue evidence="1">Seedling</tissue>
    </source>
</reference>
<organism evidence="1">
    <name type="scientific">Zea mays</name>
    <name type="common">Maize</name>
    <dbReference type="NCBI Taxonomy" id="4577"/>
    <lineage>
        <taxon>Eukaryota</taxon>
        <taxon>Viridiplantae</taxon>
        <taxon>Streptophyta</taxon>
        <taxon>Embryophyta</taxon>
        <taxon>Tracheophyta</taxon>
        <taxon>Spermatophyta</taxon>
        <taxon>Magnoliopsida</taxon>
        <taxon>Liliopsida</taxon>
        <taxon>Poales</taxon>
        <taxon>Poaceae</taxon>
        <taxon>PACMAD clade</taxon>
        <taxon>Panicoideae</taxon>
        <taxon>Andropogonodae</taxon>
        <taxon>Andropogoneae</taxon>
        <taxon>Tripsacinae</taxon>
        <taxon>Zea</taxon>
    </lineage>
</organism>
<dbReference type="ExpressionAtlas" id="A0A1D6N637">
    <property type="expression patterns" value="baseline and differential"/>
</dbReference>
<dbReference type="IntAct" id="A0A1D6N637">
    <property type="interactions" value="1"/>
</dbReference>
<dbReference type="InParanoid" id="A0A1D6N637"/>
<dbReference type="AlphaFoldDB" id="A0A1D6N637"/>
<name>A0A1D6N637_MAIZE</name>